<evidence type="ECO:0000313" key="2">
    <source>
        <dbReference type="EMBL" id="CEM02026.1"/>
    </source>
</evidence>
<dbReference type="PhylomeDB" id="A0A0G4EUN0"/>
<name>A0A0G4EUN0_VITBC</name>
<feature type="region of interest" description="Disordered" evidence="1">
    <location>
        <begin position="1"/>
        <end position="23"/>
    </location>
</feature>
<reference evidence="2 3" key="1">
    <citation type="submission" date="2014-11" db="EMBL/GenBank/DDBJ databases">
        <authorList>
            <person name="Zhu J."/>
            <person name="Qi W."/>
            <person name="Song R."/>
        </authorList>
    </citation>
    <scope>NUCLEOTIDE SEQUENCE [LARGE SCALE GENOMIC DNA]</scope>
</reference>
<feature type="compositionally biased region" description="Polar residues" evidence="1">
    <location>
        <begin position="13"/>
        <end position="23"/>
    </location>
</feature>
<evidence type="ECO:0008006" key="4">
    <source>
        <dbReference type="Google" id="ProtNLM"/>
    </source>
</evidence>
<dbReference type="InParanoid" id="A0A0G4EUN0"/>
<evidence type="ECO:0000256" key="1">
    <source>
        <dbReference type="SAM" id="MobiDB-lite"/>
    </source>
</evidence>
<gene>
    <name evidence="2" type="ORF">Vbra_13413</name>
</gene>
<dbReference type="AlphaFoldDB" id="A0A0G4EUN0"/>
<dbReference type="VEuPathDB" id="CryptoDB:Vbra_13413"/>
<dbReference type="EMBL" id="CDMY01000316">
    <property type="protein sequence ID" value="CEM02026.1"/>
    <property type="molecule type" value="Genomic_DNA"/>
</dbReference>
<organism evidence="2 3">
    <name type="scientific">Vitrella brassicaformis (strain CCMP3155)</name>
    <dbReference type="NCBI Taxonomy" id="1169540"/>
    <lineage>
        <taxon>Eukaryota</taxon>
        <taxon>Sar</taxon>
        <taxon>Alveolata</taxon>
        <taxon>Colpodellida</taxon>
        <taxon>Vitrellaceae</taxon>
        <taxon>Vitrella</taxon>
    </lineage>
</organism>
<proteinExistence type="predicted"/>
<evidence type="ECO:0000313" key="3">
    <source>
        <dbReference type="Proteomes" id="UP000041254"/>
    </source>
</evidence>
<dbReference type="Proteomes" id="UP000041254">
    <property type="component" value="Unassembled WGS sequence"/>
</dbReference>
<keyword evidence="3" id="KW-1185">Reference proteome</keyword>
<accession>A0A0G4EUN0</accession>
<sequence>MLLGDGDGAEDPPQQTAQQQSNVSLPLWKVPPDTLSTILSPLLCTQFIIGTLSLVRKAFTTIANDPSTHHHVRIQTVKPIHLTDTQLRVWCLRLSKTKRAVITCPMTESMVRLVEGMRNTLTFLEMNEPASRLCTPFPGGCQMSERDRWWTFRCLARSLVSLSIRDGDVTPQSSFAEGGFGVWWSFGSCLRSLEYNDSGCTAYGVLLDELPAT</sequence>
<protein>
    <recommendedName>
        <fullName evidence="4">F-box domain-containing protein</fullName>
    </recommendedName>
</protein>